<protein>
    <submittedName>
        <fullName evidence="1">Uncharacterized protein</fullName>
    </submittedName>
</protein>
<dbReference type="SUPFAM" id="SSF159245">
    <property type="entry name" value="AttH-like"/>
    <property type="match status" value="1"/>
</dbReference>
<gene>
    <name evidence="1" type="ORF">METZ01_LOCUS319681</name>
</gene>
<feature type="non-terminal residue" evidence="1">
    <location>
        <position position="211"/>
    </location>
</feature>
<name>A0A382P213_9ZZZZ</name>
<evidence type="ECO:0000313" key="1">
    <source>
        <dbReference type="EMBL" id="SVC66827.1"/>
    </source>
</evidence>
<reference evidence="1" key="1">
    <citation type="submission" date="2018-05" db="EMBL/GenBank/DDBJ databases">
        <authorList>
            <person name="Lanie J.A."/>
            <person name="Ng W.-L."/>
            <person name="Kazmierczak K.M."/>
            <person name="Andrzejewski T.M."/>
            <person name="Davidsen T.M."/>
            <person name="Wayne K.J."/>
            <person name="Tettelin H."/>
            <person name="Glass J.I."/>
            <person name="Rusch D."/>
            <person name="Podicherti R."/>
            <person name="Tsui H.-C.T."/>
            <person name="Winkler M.E."/>
        </authorList>
    </citation>
    <scope>NUCLEOTIDE SEQUENCE</scope>
</reference>
<proteinExistence type="predicted"/>
<organism evidence="1">
    <name type="scientific">marine metagenome</name>
    <dbReference type="NCBI Taxonomy" id="408172"/>
    <lineage>
        <taxon>unclassified sequences</taxon>
        <taxon>metagenomes</taxon>
        <taxon>ecological metagenomes</taxon>
    </lineage>
</organism>
<accession>A0A382P213</accession>
<sequence>MLTDLDETLLHQAAATFDNTNISDHRFFDRMVVGFHKEDAANVIMGLAKYKNMNTFEGFACVQHGESQHNLRVARPLRPDVNDMVNGPVSVEFSEPLKSLRIKLDPGEHNTSFDVVYTGLTPPYEEGYHIARSYGRLSQDYMRFDQVGVMNGWLDVGGKKMDVDNWYTFRDHSWGVRPGVGGFEPQTGPRPPGVGSLFILLAFTTEEMGGQ</sequence>
<dbReference type="AlphaFoldDB" id="A0A382P213"/>
<dbReference type="EMBL" id="UINC01103996">
    <property type="protein sequence ID" value="SVC66827.1"/>
    <property type="molecule type" value="Genomic_DNA"/>
</dbReference>